<evidence type="ECO:0000256" key="8">
    <source>
        <dbReference type="ARBA" id="ARBA00022777"/>
    </source>
</evidence>
<evidence type="ECO:0000256" key="9">
    <source>
        <dbReference type="ARBA" id="ARBA00022840"/>
    </source>
</evidence>
<dbReference type="GO" id="GO:0000155">
    <property type="term" value="F:phosphorelay sensor kinase activity"/>
    <property type="evidence" value="ECO:0007669"/>
    <property type="project" value="InterPro"/>
</dbReference>
<dbReference type="Gene3D" id="3.30.565.10">
    <property type="entry name" value="Histidine kinase-like ATPase, C-terminal domain"/>
    <property type="match status" value="1"/>
</dbReference>
<feature type="domain" description="HAMP" evidence="15">
    <location>
        <begin position="186"/>
        <end position="239"/>
    </location>
</feature>
<dbReference type="InterPro" id="IPR003661">
    <property type="entry name" value="HisK_dim/P_dom"/>
</dbReference>
<evidence type="ECO:0000256" key="3">
    <source>
        <dbReference type="ARBA" id="ARBA00012438"/>
    </source>
</evidence>
<evidence type="ECO:0000259" key="15">
    <source>
        <dbReference type="PROSITE" id="PS50885"/>
    </source>
</evidence>
<evidence type="ECO:0000313" key="16">
    <source>
        <dbReference type="EMBL" id="QGQ99574.1"/>
    </source>
</evidence>
<dbReference type="EMBL" id="CP034235">
    <property type="protein sequence ID" value="QGQ99574.1"/>
    <property type="molecule type" value="Genomic_DNA"/>
</dbReference>
<dbReference type="CDD" id="cd06225">
    <property type="entry name" value="HAMP"/>
    <property type="match status" value="1"/>
</dbReference>
<evidence type="ECO:0000256" key="11">
    <source>
        <dbReference type="ARBA" id="ARBA00023136"/>
    </source>
</evidence>
<dbReference type="InterPro" id="IPR003594">
    <property type="entry name" value="HATPase_dom"/>
</dbReference>
<proteinExistence type="predicted"/>
<dbReference type="GO" id="GO:0005886">
    <property type="term" value="C:plasma membrane"/>
    <property type="evidence" value="ECO:0007669"/>
    <property type="project" value="UniProtKB-SubCell"/>
</dbReference>
<dbReference type="AlphaFoldDB" id="A0A6B8RUZ2"/>
<dbReference type="Gene3D" id="6.10.340.10">
    <property type="match status" value="1"/>
</dbReference>
<dbReference type="SUPFAM" id="SSF47384">
    <property type="entry name" value="Homodimeric domain of signal transducing histidine kinase"/>
    <property type="match status" value="1"/>
</dbReference>
<dbReference type="KEGG" id="ppsc:EHS13_34290"/>
<evidence type="ECO:0000256" key="10">
    <source>
        <dbReference type="ARBA" id="ARBA00023012"/>
    </source>
</evidence>
<evidence type="ECO:0000313" key="17">
    <source>
        <dbReference type="Proteomes" id="UP000426246"/>
    </source>
</evidence>
<feature type="transmembrane region" description="Helical" evidence="13">
    <location>
        <begin position="165"/>
        <end position="185"/>
    </location>
</feature>
<protein>
    <recommendedName>
        <fullName evidence="3">histidine kinase</fullName>
        <ecNumber evidence="3">2.7.13.3</ecNumber>
    </recommendedName>
</protein>
<comment type="subcellular location">
    <subcellularLocation>
        <location evidence="2">Cell membrane</location>
        <topology evidence="2">Multi-pass membrane protein</topology>
    </subcellularLocation>
</comment>
<keyword evidence="10" id="KW-0902">Two-component regulatory system</keyword>
<dbReference type="PRINTS" id="PR00344">
    <property type="entry name" value="BCTRLSENSOR"/>
</dbReference>
<dbReference type="PROSITE" id="PS50109">
    <property type="entry name" value="HIS_KIN"/>
    <property type="match status" value="1"/>
</dbReference>
<keyword evidence="4" id="KW-1003">Cell membrane</keyword>
<dbReference type="InterPro" id="IPR005467">
    <property type="entry name" value="His_kinase_dom"/>
</dbReference>
<dbReference type="Pfam" id="PF00512">
    <property type="entry name" value="HisKA"/>
    <property type="match status" value="1"/>
</dbReference>
<evidence type="ECO:0000256" key="2">
    <source>
        <dbReference type="ARBA" id="ARBA00004651"/>
    </source>
</evidence>
<dbReference type="RefSeq" id="WP_155704738.1">
    <property type="nucleotide sequence ID" value="NZ_CP034235.1"/>
</dbReference>
<organism evidence="16 17">
    <name type="scientific">Paenibacillus psychroresistens</name>
    <dbReference type="NCBI Taxonomy" id="1778678"/>
    <lineage>
        <taxon>Bacteria</taxon>
        <taxon>Bacillati</taxon>
        <taxon>Bacillota</taxon>
        <taxon>Bacilli</taxon>
        <taxon>Bacillales</taxon>
        <taxon>Paenibacillaceae</taxon>
        <taxon>Paenibacillus</taxon>
    </lineage>
</organism>
<dbReference type="OrthoDB" id="9813151at2"/>
<keyword evidence="7" id="KW-0547">Nucleotide-binding</keyword>
<feature type="transmembrane region" description="Helical" evidence="13">
    <location>
        <begin position="17"/>
        <end position="38"/>
    </location>
</feature>
<dbReference type="InterPro" id="IPR004358">
    <property type="entry name" value="Sig_transdc_His_kin-like_C"/>
</dbReference>
<evidence type="ECO:0000256" key="4">
    <source>
        <dbReference type="ARBA" id="ARBA00022475"/>
    </source>
</evidence>
<dbReference type="InterPro" id="IPR036097">
    <property type="entry name" value="HisK_dim/P_sf"/>
</dbReference>
<dbReference type="CDD" id="cd00082">
    <property type="entry name" value="HisKA"/>
    <property type="match status" value="1"/>
</dbReference>
<keyword evidence="8 16" id="KW-0418">Kinase</keyword>
<evidence type="ECO:0000259" key="14">
    <source>
        <dbReference type="PROSITE" id="PS50109"/>
    </source>
</evidence>
<feature type="region of interest" description="Disordered" evidence="12">
    <location>
        <begin position="106"/>
        <end position="127"/>
    </location>
</feature>
<keyword evidence="17" id="KW-1185">Reference proteome</keyword>
<evidence type="ECO:0000256" key="12">
    <source>
        <dbReference type="SAM" id="MobiDB-lite"/>
    </source>
</evidence>
<keyword evidence="13" id="KW-1133">Transmembrane helix</keyword>
<evidence type="ECO:0000256" key="5">
    <source>
        <dbReference type="ARBA" id="ARBA00022553"/>
    </source>
</evidence>
<dbReference type="SUPFAM" id="SSF158472">
    <property type="entry name" value="HAMP domain-like"/>
    <property type="match status" value="1"/>
</dbReference>
<dbReference type="SMART" id="SM00388">
    <property type="entry name" value="HisKA"/>
    <property type="match status" value="1"/>
</dbReference>
<keyword evidence="6" id="KW-0808">Transferase</keyword>
<dbReference type="Pfam" id="PF02518">
    <property type="entry name" value="HATPase_c"/>
    <property type="match status" value="1"/>
</dbReference>
<dbReference type="EC" id="2.7.13.3" evidence="3"/>
<feature type="domain" description="Histidine kinase" evidence="14">
    <location>
        <begin position="247"/>
        <end position="465"/>
    </location>
</feature>
<accession>A0A6B8RUZ2</accession>
<comment type="catalytic activity">
    <reaction evidence="1">
        <text>ATP + protein L-histidine = ADP + protein N-phospho-L-histidine.</text>
        <dbReference type="EC" id="2.7.13.3"/>
    </reaction>
</comment>
<keyword evidence="11 13" id="KW-0472">Membrane</keyword>
<dbReference type="SMART" id="SM00304">
    <property type="entry name" value="HAMP"/>
    <property type="match status" value="1"/>
</dbReference>
<sequence length="465" mass="52204">MSTKTINRPSMLRHWTYRYVIILCIGLLSIGLLSFLWVRHSTVQNRLQLMQLLAQELAEKVTSPEGSIKLPNNFGDLIDSRQRFYHIPDHVSVIIKNNSNQMIYSQSNQPNIADPQGDKPAQPEPPKAAQYTVSEPILYQDTTIGTITIGQTKKAITKINQESRLLALLLGGIGLLGWLVIYLILQKLTRPIRDIAEAAKKIEAGDYNIELQNTVKEKEIYELLVSFRGMAVRLEQLEDLRTELLAGVTHELKTPIASINGLIHAVRDKIVTGTEAEEFLDISIKETERLQQMVIALLDFNSFASGKINVEQIQFDLGKLLKEITYQWSLLYQDENLDLITELPPQPLFAYGDPSRIQQIIVNLLNNSRQALSGQNQEQIKVTLLTQSSTMLAIHVTDTGKGIPIEEQKNIFERYFRGGNKKLAVHGLGLGLTFSSMLANALNGKLSLVESSPQGTTFELLLPRI</sequence>
<evidence type="ECO:0000256" key="7">
    <source>
        <dbReference type="ARBA" id="ARBA00022741"/>
    </source>
</evidence>
<dbReference type="PROSITE" id="PS50885">
    <property type="entry name" value="HAMP"/>
    <property type="match status" value="1"/>
</dbReference>
<evidence type="ECO:0000256" key="1">
    <source>
        <dbReference type="ARBA" id="ARBA00000085"/>
    </source>
</evidence>
<dbReference type="SUPFAM" id="SSF55874">
    <property type="entry name" value="ATPase domain of HSP90 chaperone/DNA topoisomerase II/histidine kinase"/>
    <property type="match status" value="1"/>
</dbReference>
<dbReference type="Gene3D" id="1.10.287.130">
    <property type="match status" value="1"/>
</dbReference>
<name>A0A6B8RUZ2_9BACL</name>
<evidence type="ECO:0000256" key="6">
    <source>
        <dbReference type="ARBA" id="ARBA00022679"/>
    </source>
</evidence>
<dbReference type="PANTHER" id="PTHR43547:SF2">
    <property type="entry name" value="HYBRID SIGNAL TRANSDUCTION HISTIDINE KINASE C"/>
    <property type="match status" value="1"/>
</dbReference>
<dbReference type="SMART" id="SM00387">
    <property type="entry name" value="HATPase_c"/>
    <property type="match status" value="1"/>
</dbReference>
<dbReference type="InterPro" id="IPR003660">
    <property type="entry name" value="HAMP_dom"/>
</dbReference>
<dbReference type="Pfam" id="PF00672">
    <property type="entry name" value="HAMP"/>
    <property type="match status" value="1"/>
</dbReference>
<dbReference type="Proteomes" id="UP000426246">
    <property type="component" value="Chromosome"/>
</dbReference>
<evidence type="ECO:0000256" key="13">
    <source>
        <dbReference type="SAM" id="Phobius"/>
    </source>
</evidence>
<dbReference type="InterPro" id="IPR036890">
    <property type="entry name" value="HATPase_C_sf"/>
</dbReference>
<dbReference type="PANTHER" id="PTHR43547">
    <property type="entry name" value="TWO-COMPONENT HISTIDINE KINASE"/>
    <property type="match status" value="1"/>
</dbReference>
<keyword evidence="13" id="KW-0812">Transmembrane</keyword>
<keyword evidence="9" id="KW-0067">ATP-binding</keyword>
<dbReference type="GO" id="GO:0005524">
    <property type="term" value="F:ATP binding"/>
    <property type="evidence" value="ECO:0007669"/>
    <property type="project" value="UniProtKB-KW"/>
</dbReference>
<reference evidence="17" key="1">
    <citation type="submission" date="2018-11" db="EMBL/GenBank/DDBJ databases">
        <title>Complete genome sequence of Paenibacillus sp. ML311-T8.</title>
        <authorList>
            <person name="Nam Y.-D."/>
            <person name="Kang J."/>
            <person name="Chung W.-H."/>
            <person name="Park Y.S."/>
        </authorList>
    </citation>
    <scope>NUCLEOTIDE SEQUENCE [LARGE SCALE GENOMIC DNA]</scope>
    <source>
        <strain evidence="17">ML311-T8</strain>
    </source>
</reference>
<keyword evidence="5" id="KW-0597">Phosphoprotein</keyword>
<dbReference type="CDD" id="cd00075">
    <property type="entry name" value="HATPase"/>
    <property type="match status" value="1"/>
</dbReference>
<gene>
    <name evidence="16" type="ORF">EHS13_34290</name>
</gene>